<sequence>MAIRSLFAALRSNGAFYLGTLLLTFVLAQFAQHLWPTQTLLKGQPASVVVSFTGFGIALVVWWIYRPRDSWPPVLVALLAAWAVLWGVVVGLSILHDDLFNLTSFLVLPILAMIWLKKPSLPATFIAGDVFACGLVVIALASQVLIVIGVREIDFQGWNRLATQTQVMEFAYRYFGAVLGDWPGPMARWSGPFGNVNYAGPIGAFLVIYGLLRPWKQRVGFVLAGVIIVLTSDSRTSVLSCAVGVAALIALSPKLGSLRTAKWLRVAAPAAVAVAVIGYIAVIDPTLNQRTPVWEVFVSAWKTSPVVGVGGSGLQDLISGGTLEWWANHGHSILVDPLARYGLVGVAAITAVIVASGVVATQAARIGFAASAVLFVTSLADGFSEDLVDWRYLGIQAVPLLLAGLLGAAWFAQPVREKT</sequence>
<dbReference type="PANTHER" id="PTHR37422">
    <property type="entry name" value="TEICHURONIC ACID BIOSYNTHESIS PROTEIN TUAE"/>
    <property type="match status" value="1"/>
</dbReference>
<reference evidence="2" key="1">
    <citation type="submission" date="2020-05" db="EMBL/GenBank/DDBJ databases">
        <authorList>
            <person name="Chiriac C."/>
            <person name="Salcher M."/>
            <person name="Ghai R."/>
            <person name="Kavagutti S V."/>
        </authorList>
    </citation>
    <scope>NUCLEOTIDE SEQUENCE</scope>
</reference>
<feature type="transmembrane region" description="Helical" evidence="1">
    <location>
        <begin position="338"/>
        <end position="359"/>
    </location>
</feature>
<dbReference type="EMBL" id="CAFBNE010000115">
    <property type="protein sequence ID" value="CAB4965826.1"/>
    <property type="molecule type" value="Genomic_DNA"/>
</dbReference>
<dbReference type="InterPro" id="IPR051533">
    <property type="entry name" value="WaaL-like"/>
</dbReference>
<keyword evidence="1" id="KW-0472">Membrane</keyword>
<feature type="transmembrane region" description="Helical" evidence="1">
    <location>
        <begin position="71"/>
        <end position="92"/>
    </location>
</feature>
<feature type="transmembrane region" description="Helical" evidence="1">
    <location>
        <begin position="366"/>
        <end position="384"/>
    </location>
</feature>
<feature type="transmembrane region" description="Helical" evidence="1">
    <location>
        <begin position="390"/>
        <end position="412"/>
    </location>
</feature>
<feature type="transmembrane region" description="Helical" evidence="1">
    <location>
        <begin position="47"/>
        <end position="65"/>
    </location>
</feature>
<dbReference type="PANTHER" id="PTHR37422:SF21">
    <property type="entry name" value="EXOQ-LIKE PROTEIN"/>
    <property type="match status" value="1"/>
</dbReference>
<proteinExistence type="predicted"/>
<feature type="transmembrane region" description="Helical" evidence="1">
    <location>
        <begin position="99"/>
        <end position="116"/>
    </location>
</feature>
<feature type="transmembrane region" description="Helical" evidence="1">
    <location>
        <begin position="196"/>
        <end position="215"/>
    </location>
</feature>
<organism evidence="2">
    <name type="scientific">freshwater metagenome</name>
    <dbReference type="NCBI Taxonomy" id="449393"/>
    <lineage>
        <taxon>unclassified sequences</taxon>
        <taxon>metagenomes</taxon>
        <taxon>ecological metagenomes</taxon>
    </lineage>
</organism>
<accession>A0A6J7LC04</accession>
<keyword evidence="1" id="KW-0812">Transmembrane</keyword>
<feature type="transmembrane region" description="Helical" evidence="1">
    <location>
        <begin position="263"/>
        <end position="282"/>
    </location>
</feature>
<name>A0A6J7LC04_9ZZZZ</name>
<dbReference type="AlphaFoldDB" id="A0A6J7LC04"/>
<gene>
    <name evidence="2" type="ORF">UFOPK3772_02716</name>
</gene>
<keyword evidence="1" id="KW-1133">Transmembrane helix</keyword>
<evidence type="ECO:0000313" key="2">
    <source>
        <dbReference type="EMBL" id="CAB4965826.1"/>
    </source>
</evidence>
<feature type="transmembrane region" description="Helical" evidence="1">
    <location>
        <begin position="122"/>
        <end position="150"/>
    </location>
</feature>
<protein>
    <submittedName>
        <fullName evidence="2">Unannotated protein</fullName>
    </submittedName>
</protein>
<feature type="transmembrane region" description="Helical" evidence="1">
    <location>
        <begin position="15"/>
        <end position="35"/>
    </location>
</feature>
<evidence type="ECO:0000256" key="1">
    <source>
        <dbReference type="SAM" id="Phobius"/>
    </source>
</evidence>